<evidence type="ECO:0000259" key="4">
    <source>
        <dbReference type="Pfam" id="PF05175"/>
    </source>
</evidence>
<keyword evidence="1 5" id="KW-0489">Methyltransferase</keyword>
<sequence length="365" mass="38762">MLALTSGTALQSVCQSLERAGLRDLFACGDPLHPRYERWLHARANAPERLRPLVDVFLLGRAAPRADLGALRADALDALLQSGVLKATDGGALHLGGLCLLPTLGVWLLCQVPQPGPTLYYGDDSVGLAWRLSAKPGDRALDLCAGPGIQALRLAAMGAEVVAVEINPVAASLAQLNAAANGLGERISVRIGSLYQAVGARERFDLVSANPPLLPVPDNVPYPFVGHGGPDGLSITRRILDGLPGVLSERGVARLLGTTLSDGYLPLCLEEMETWARTHAMDMIMFVTSHFGLAAGDAYLEGLAQTSAATGRISLDEARARYLACFAARGASHMCAYFFHIVPGRGSFDLADLAEEPPRDIWFAH</sequence>
<dbReference type="HOGENOM" id="CLU_758328_0_0_5"/>
<dbReference type="PANTHER" id="PTHR45875">
    <property type="entry name" value="METHYLTRANSFERASE N6AMT1"/>
    <property type="match status" value="1"/>
</dbReference>
<dbReference type="Proteomes" id="UP000008130">
    <property type="component" value="Chromosome"/>
</dbReference>
<dbReference type="OrthoDB" id="9800643at2"/>
<evidence type="ECO:0000256" key="1">
    <source>
        <dbReference type="ARBA" id="ARBA00022603"/>
    </source>
</evidence>
<dbReference type="EMBL" id="CP002568">
    <property type="protein sequence ID" value="ADZ70541.1"/>
    <property type="molecule type" value="Genomic_DNA"/>
</dbReference>
<organism evidence="5 6">
    <name type="scientific">Polymorphum gilvum (strain LMG 25793 / CGMCC 1.9160 / SL003B-26A1)</name>
    <dbReference type="NCBI Taxonomy" id="991905"/>
    <lineage>
        <taxon>Bacteria</taxon>
        <taxon>Pseudomonadati</taxon>
        <taxon>Pseudomonadota</taxon>
        <taxon>Alphaproteobacteria</taxon>
        <taxon>Rhodobacterales</taxon>
        <taxon>Paracoccaceae</taxon>
        <taxon>Polymorphum</taxon>
    </lineage>
</organism>
<dbReference type="KEGG" id="pgv:SL003B_2116"/>
<evidence type="ECO:0000256" key="2">
    <source>
        <dbReference type="ARBA" id="ARBA00022679"/>
    </source>
</evidence>
<accession>F2IY38</accession>
<evidence type="ECO:0000313" key="6">
    <source>
        <dbReference type="Proteomes" id="UP000008130"/>
    </source>
</evidence>
<reference evidence="5 6" key="1">
    <citation type="journal article" date="2011" name="J. Bacteriol.">
        <title>Complete genome sequence of Polymorphum gilvum SL003B-26A1T, a crude oil-degrading bacterium from oil-polluted saline soil.</title>
        <authorList>
            <person name="Li S.G."/>
            <person name="Tang Y.Q."/>
            <person name="Nie Y."/>
            <person name="Cai M."/>
            <person name="Wu X.L."/>
        </authorList>
    </citation>
    <scope>NUCLEOTIDE SEQUENCE [LARGE SCALE GENOMIC DNA]</scope>
    <source>
        <strain evidence="6">LMG 25793 / CGMCC 1.9160 / SL003B-26A1</strain>
    </source>
</reference>
<dbReference type="GO" id="GO:0035657">
    <property type="term" value="C:eRF1 methyltransferase complex"/>
    <property type="evidence" value="ECO:0007669"/>
    <property type="project" value="TreeGrafter"/>
</dbReference>
<dbReference type="STRING" id="991905.SL003B_2116"/>
<evidence type="ECO:0000256" key="3">
    <source>
        <dbReference type="ARBA" id="ARBA00022691"/>
    </source>
</evidence>
<dbReference type="SUPFAM" id="SSF53335">
    <property type="entry name" value="S-adenosyl-L-methionine-dependent methyltransferases"/>
    <property type="match status" value="1"/>
</dbReference>
<protein>
    <submittedName>
        <fullName evidence="5">Methyltransferase small</fullName>
    </submittedName>
</protein>
<dbReference type="GO" id="GO:0008757">
    <property type="term" value="F:S-adenosylmethionine-dependent methyltransferase activity"/>
    <property type="evidence" value="ECO:0007669"/>
    <property type="project" value="TreeGrafter"/>
</dbReference>
<gene>
    <name evidence="5" type="ordered locus">SL003B_2116</name>
</gene>
<name>F2IY38_POLGS</name>
<feature type="domain" description="Methyltransferase small" evidence="4">
    <location>
        <begin position="130"/>
        <end position="213"/>
    </location>
</feature>
<dbReference type="CDD" id="cd02440">
    <property type="entry name" value="AdoMet_MTases"/>
    <property type="match status" value="1"/>
</dbReference>
<dbReference type="Pfam" id="PF05175">
    <property type="entry name" value="MTS"/>
    <property type="match status" value="1"/>
</dbReference>
<dbReference type="InterPro" id="IPR007848">
    <property type="entry name" value="Small_mtfrase_dom"/>
</dbReference>
<evidence type="ECO:0000313" key="5">
    <source>
        <dbReference type="EMBL" id="ADZ70541.1"/>
    </source>
</evidence>
<dbReference type="GO" id="GO:0008276">
    <property type="term" value="F:protein methyltransferase activity"/>
    <property type="evidence" value="ECO:0007669"/>
    <property type="project" value="TreeGrafter"/>
</dbReference>
<dbReference type="RefSeq" id="WP_013652859.1">
    <property type="nucleotide sequence ID" value="NC_015259.1"/>
</dbReference>
<keyword evidence="2 5" id="KW-0808">Transferase</keyword>
<dbReference type="Gene3D" id="3.40.50.150">
    <property type="entry name" value="Vaccinia Virus protein VP39"/>
    <property type="match status" value="1"/>
</dbReference>
<dbReference type="PANTHER" id="PTHR45875:SF1">
    <property type="entry name" value="METHYLTRANSFERASE N6AMT1"/>
    <property type="match status" value="1"/>
</dbReference>
<dbReference type="GO" id="GO:0032259">
    <property type="term" value="P:methylation"/>
    <property type="evidence" value="ECO:0007669"/>
    <property type="project" value="UniProtKB-KW"/>
</dbReference>
<proteinExistence type="predicted"/>
<dbReference type="InterPro" id="IPR029063">
    <property type="entry name" value="SAM-dependent_MTases_sf"/>
</dbReference>
<dbReference type="eggNOG" id="COG2890">
    <property type="taxonomic scope" value="Bacteria"/>
</dbReference>
<dbReference type="AlphaFoldDB" id="F2IY38"/>
<keyword evidence="3" id="KW-0949">S-adenosyl-L-methionine</keyword>
<dbReference type="InterPro" id="IPR052190">
    <property type="entry name" value="Euk-Arch_PrmC-MTase"/>
</dbReference>
<keyword evidence="6" id="KW-1185">Reference proteome</keyword>